<dbReference type="EMBL" id="VFQX01000019">
    <property type="protein sequence ID" value="KAF0980423.1"/>
    <property type="molecule type" value="Genomic_DNA"/>
</dbReference>
<dbReference type="VEuPathDB" id="AmoebaDB:NfTy_027480"/>
<feature type="region of interest" description="Disordered" evidence="1">
    <location>
        <begin position="1"/>
        <end position="30"/>
    </location>
</feature>
<evidence type="ECO:0000256" key="1">
    <source>
        <dbReference type="SAM" id="MobiDB-lite"/>
    </source>
</evidence>
<organism evidence="2 3">
    <name type="scientific">Naegleria fowleri</name>
    <name type="common">Brain eating amoeba</name>
    <dbReference type="NCBI Taxonomy" id="5763"/>
    <lineage>
        <taxon>Eukaryota</taxon>
        <taxon>Discoba</taxon>
        <taxon>Heterolobosea</taxon>
        <taxon>Tetramitia</taxon>
        <taxon>Eutetramitia</taxon>
        <taxon>Vahlkampfiidae</taxon>
        <taxon>Naegleria</taxon>
    </lineage>
</organism>
<gene>
    <name evidence="2" type="ORF">FDP41_013637</name>
</gene>
<dbReference type="OrthoDB" id="5594417at2759"/>
<sequence>MPLFEKKKTTEEIMKEQKKELRSGTRNMDRETYKLKLEEQKLQTQVKNALQKGDQATAKVLAKQIVQLRKQQERMTKMKGTMNTVQYKASSMHTQEKMMGAIKTTGTVMKKINEQMNPQEMQKTIMEFEKANEKMGMSEEMMDDALENLFEDDEEEVDEAMEQIYDEIGLDMSGKLSKAKTGTSSLKVKDKDLDEIEDDDELLRRVMNLK</sequence>
<evidence type="ECO:0000313" key="3">
    <source>
        <dbReference type="Proteomes" id="UP000444721"/>
    </source>
</evidence>
<dbReference type="Proteomes" id="UP000444721">
    <property type="component" value="Unassembled WGS sequence"/>
</dbReference>
<dbReference type="OMA" id="QDMFEDD"/>
<name>A0A6A5BQT7_NAEFO</name>
<reference evidence="2 3" key="1">
    <citation type="journal article" date="2019" name="Sci. Rep.">
        <title>Nanopore sequencing improves the draft genome of the human pathogenic amoeba Naegleria fowleri.</title>
        <authorList>
            <person name="Liechti N."/>
            <person name="Schurch N."/>
            <person name="Bruggmann R."/>
            <person name="Wittwer M."/>
        </authorList>
    </citation>
    <scope>NUCLEOTIDE SEQUENCE [LARGE SCALE GENOMIC DNA]</scope>
    <source>
        <strain evidence="2 3">ATCC 30894</strain>
    </source>
</reference>
<keyword evidence="3" id="KW-1185">Reference proteome</keyword>
<dbReference type="AlphaFoldDB" id="A0A6A5BQT7"/>
<dbReference type="VEuPathDB" id="AmoebaDB:FDP41_013637"/>
<evidence type="ECO:0000313" key="2">
    <source>
        <dbReference type="EMBL" id="KAF0980423.1"/>
    </source>
</evidence>
<dbReference type="InterPro" id="IPR005024">
    <property type="entry name" value="Snf7_fam"/>
</dbReference>
<proteinExistence type="predicted"/>
<dbReference type="VEuPathDB" id="AmoebaDB:NF0129220"/>
<dbReference type="Pfam" id="PF03357">
    <property type="entry name" value="Snf7"/>
    <property type="match status" value="1"/>
</dbReference>
<dbReference type="GeneID" id="68120852"/>
<dbReference type="GO" id="GO:0007034">
    <property type="term" value="P:vacuolar transport"/>
    <property type="evidence" value="ECO:0007669"/>
    <property type="project" value="InterPro"/>
</dbReference>
<dbReference type="RefSeq" id="XP_044565136.1">
    <property type="nucleotide sequence ID" value="XM_044704289.1"/>
</dbReference>
<dbReference type="Gene3D" id="6.10.140.1230">
    <property type="match status" value="1"/>
</dbReference>
<dbReference type="PANTHER" id="PTHR10476">
    <property type="entry name" value="CHARGED MULTIVESICULAR BODY PROTEIN"/>
    <property type="match status" value="1"/>
</dbReference>
<protein>
    <submittedName>
        <fullName evidence="2">Uncharacterized protein</fullName>
    </submittedName>
</protein>
<comment type="caution">
    <text evidence="2">The sequence shown here is derived from an EMBL/GenBank/DDBJ whole genome shotgun (WGS) entry which is preliminary data.</text>
</comment>
<accession>A0A6A5BQT7</accession>